<keyword evidence="2" id="KW-1185">Reference proteome</keyword>
<protein>
    <submittedName>
        <fullName evidence="1">Uncharacterized protein</fullName>
    </submittedName>
</protein>
<dbReference type="Proteomes" id="UP000072660">
    <property type="component" value="Unassembled WGS sequence"/>
</dbReference>
<dbReference type="AlphaFoldDB" id="A0A139SVZ7"/>
<evidence type="ECO:0000313" key="1">
    <source>
        <dbReference type="EMBL" id="KXU38640.1"/>
    </source>
</evidence>
<comment type="caution">
    <text evidence="1">The sequence shown here is derived from an EMBL/GenBank/DDBJ whole genome shotgun (WGS) entry which is preliminary data.</text>
</comment>
<organism evidence="1 2">
    <name type="scientific">Ventosimonas gracilis</name>
    <dbReference type="NCBI Taxonomy" id="1680762"/>
    <lineage>
        <taxon>Bacteria</taxon>
        <taxon>Pseudomonadati</taxon>
        <taxon>Pseudomonadota</taxon>
        <taxon>Gammaproteobacteria</taxon>
        <taxon>Pseudomonadales</taxon>
        <taxon>Ventosimonadaceae</taxon>
        <taxon>Ventosimonas</taxon>
    </lineage>
</organism>
<name>A0A139SVZ7_9GAMM</name>
<sequence length="72" mass="8312">MFKAKALRESLATFAAKALYTGYNRYLDEQGIICASRNELENFLIDLLAEEIDKKIEIWITKEEPAKEEVKS</sequence>
<dbReference type="EMBL" id="LSZO01000110">
    <property type="protein sequence ID" value="KXU38640.1"/>
    <property type="molecule type" value="Genomic_DNA"/>
</dbReference>
<accession>A0A139SVZ7</accession>
<proteinExistence type="predicted"/>
<reference evidence="1 2" key="1">
    <citation type="submission" date="2016-02" db="EMBL/GenBank/DDBJ databases">
        <authorList>
            <person name="Wen L."/>
            <person name="He K."/>
            <person name="Yang H."/>
        </authorList>
    </citation>
    <scope>NUCLEOTIDE SEQUENCE [LARGE SCALE GENOMIC DNA]</scope>
    <source>
        <strain evidence="1 2">CV58</strain>
    </source>
</reference>
<evidence type="ECO:0000313" key="2">
    <source>
        <dbReference type="Proteomes" id="UP000072660"/>
    </source>
</evidence>
<gene>
    <name evidence="1" type="ORF">AXE65_12735</name>
</gene>